<name>A0AAV4MCK9_CAEEX</name>
<comment type="caution">
    <text evidence="1">The sequence shown here is derived from an EMBL/GenBank/DDBJ whole genome shotgun (WGS) entry which is preliminary data.</text>
</comment>
<organism evidence="1 2">
    <name type="scientific">Caerostris extrusa</name>
    <name type="common">Bark spider</name>
    <name type="synonym">Caerostris bankana</name>
    <dbReference type="NCBI Taxonomy" id="172846"/>
    <lineage>
        <taxon>Eukaryota</taxon>
        <taxon>Metazoa</taxon>
        <taxon>Ecdysozoa</taxon>
        <taxon>Arthropoda</taxon>
        <taxon>Chelicerata</taxon>
        <taxon>Arachnida</taxon>
        <taxon>Araneae</taxon>
        <taxon>Araneomorphae</taxon>
        <taxon>Entelegynae</taxon>
        <taxon>Araneoidea</taxon>
        <taxon>Araneidae</taxon>
        <taxon>Caerostris</taxon>
    </lineage>
</organism>
<dbReference type="Proteomes" id="UP001054945">
    <property type="component" value="Unassembled WGS sequence"/>
</dbReference>
<evidence type="ECO:0000313" key="2">
    <source>
        <dbReference type="Proteomes" id="UP001054945"/>
    </source>
</evidence>
<dbReference type="EMBL" id="BPLR01002066">
    <property type="protein sequence ID" value="GIX69570.1"/>
    <property type="molecule type" value="Genomic_DNA"/>
</dbReference>
<accession>A0AAV4MCK9</accession>
<keyword evidence="2" id="KW-1185">Reference proteome</keyword>
<reference evidence="1 2" key="1">
    <citation type="submission" date="2021-06" db="EMBL/GenBank/DDBJ databases">
        <title>Caerostris extrusa draft genome.</title>
        <authorList>
            <person name="Kono N."/>
            <person name="Arakawa K."/>
        </authorList>
    </citation>
    <scope>NUCLEOTIDE SEQUENCE [LARGE SCALE GENOMIC DNA]</scope>
</reference>
<proteinExistence type="predicted"/>
<protein>
    <submittedName>
        <fullName evidence="1">Uncharacterized protein</fullName>
    </submittedName>
</protein>
<gene>
    <name evidence="1" type="ORF">CEXT_250151</name>
</gene>
<evidence type="ECO:0000313" key="1">
    <source>
        <dbReference type="EMBL" id="GIX69570.1"/>
    </source>
</evidence>
<sequence length="86" mass="9530">MRSNTTFLKYGYPHQNRSGMGVIKYLISSSDGGYLPLPDFLIRSANFSLIKLPLLMAPSHLRASLNGFVENRSFKKGIVSIRIAVG</sequence>
<dbReference type="AlphaFoldDB" id="A0AAV4MCK9"/>